<evidence type="ECO:0000313" key="3">
    <source>
        <dbReference type="Proteomes" id="UP000238937"/>
    </source>
</evidence>
<reference evidence="2 3" key="1">
    <citation type="submission" date="2018-03" db="EMBL/GenBank/DDBJ databases">
        <title>The ancient ancestry and fast evolution of plastids.</title>
        <authorList>
            <person name="Moore K.R."/>
            <person name="Magnabosco C."/>
            <person name="Momper L."/>
            <person name="Gold D.A."/>
            <person name="Bosak T."/>
            <person name="Fournier G.P."/>
        </authorList>
    </citation>
    <scope>NUCLEOTIDE SEQUENCE [LARGE SCALE GENOMIC DNA]</scope>
    <source>
        <strain evidence="2 3">CCALA 037</strain>
    </source>
</reference>
<dbReference type="Gene3D" id="3.40.1360.10">
    <property type="match status" value="1"/>
</dbReference>
<comment type="caution">
    <text evidence="2">The sequence shown here is derived from an EMBL/GenBank/DDBJ whole genome shotgun (WGS) entry which is preliminary data.</text>
</comment>
<dbReference type="AlphaFoldDB" id="A0A2T1GMZ4"/>
<dbReference type="GO" id="GO:0003677">
    <property type="term" value="F:DNA binding"/>
    <property type="evidence" value="ECO:0007669"/>
    <property type="project" value="InterPro"/>
</dbReference>
<dbReference type="GO" id="GO:0005694">
    <property type="term" value="C:chromosome"/>
    <property type="evidence" value="ECO:0007669"/>
    <property type="project" value="InterPro"/>
</dbReference>
<evidence type="ECO:0000256" key="1">
    <source>
        <dbReference type="SAM" id="Phobius"/>
    </source>
</evidence>
<feature type="transmembrane region" description="Helical" evidence="1">
    <location>
        <begin position="116"/>
        <end position="142"/>
    </location>
</feature>
<protein>
    <submittedName>
        <fullName evidence="2">Uncharacterized protein</fullName>
    </submittedName>
</protein>
<dbReference type="SUPFAM" id="SSF56726">
    <property type="entry name" value="DNA topoisomerase IV, alpha subunit"/>
    <property type="match status" value="1"/>
</dbReference>
<dbReference type="Proteomes" id="UP000238937">
    <property type="component" value="Unassembled WGS sequence"/>
</dbReference>
<accession>A0A2T1GMZ4</accession>
<dbReference type="OrthoDB" id="427126at2"/>
<evidence type="ECO:0000313" key="2">
    <source>
        <dbReference type="EMBL" id="PSB59185.1"/>
    </source>
</evidence>
<proteinExistence type="predicted"/>
<dbReference type="RefSeq" id="WP_106299808.1">
    <property type="nucleotide sequence ID" value="NZ_PVWO01000012.1"/>
</dbReference>
<feature type="transmembrane region" description="Helical" evidence="1">
    <location>
        <begin position="89"/>
        <end position="110"/>
    </location>
</feature>
<dbReference type="EMBL" id="PVWO01000012">
    <property type="protein sequence ID" value="PSB59185.1"/>
    <property type="molecule type" value="Genomic_DNA"/>
</dbReference>
<gene>
    <name evidence="2" type="ORF">C7B77_01985</name>
</gene>
<feature type="transmembrane region" description="Helical" evidence="1">
    <location>
        <begin position="154"/>
        <end position="170"/>
    </location>
</feature>
<organism evidence="2 3">
    <name type="scientific">Chamaesiphon polymorphus CCALA 037</name>
    <dbReference type="NCBI Taxonomy" id="2107692"/>
    <lineage>
        <taxon>Bacteria</taxon>
        <taxon>Bacillati</taxon>
        <taxon>Cyanobacteriota</taxon>
        <taxon>Cyanophyceae</taxon>
        <taxon>Gomontiellales</taxon>
        <taxon>Chamaesiphonaceae</taxon>
        <taxon>Chamaesiphon</taxon>
    </lineage>
</organism>
<sequence>MKCINCDTDNNLKDRTANLGWCKSCNHPFAFEPTAMPTQTRLTDPFFAKLIADTSANNTLFFTPRQLYYLLDKRLRSRFSKVNIATNPAAYLGCGLFFIVFAIVWVSGFFRLSHSLVAPIVISLYATWIVLAVSQSALSNYLNRRTRLNSIKTLKILSGVLLLVGLPVSIVAKTPIGIIFSIGLGVAAAWLSWDCKRQQSQIFDAFLVEQTQFEEWLDRWNSINNAPAKILPPPQNASLPAASNPEVTAYSFDRVVICDTPEIAQLLISNNFHFENNCAILTIDGYPQSIFTTTMEMLRRNPDLKVYALHNCSPNGVRLIRRLREETWFPNPEIPIIDVGILPRQIMDNTDVMTPQSEASARTSQQLEPEIRASLNPDELAWLDAGCYLELESFSPQKLIQILQRAINESRELAVVEGGDMVIIDSSPGFYTVESFG</sequence>
<keyword evidence="1" id="KW-0472">Membrane</keyword>
<keyword evidence="3" id="KW-1185">Reference proteome</keyword>
<dbReference type="InterPro" id="IPR036078">
    <property type="entry name" value="Spo11/TopoVI_A_sf"/>
</dbReference>
<name>A0A2T1GMZ4_9CYAN</name>
<keyword evidence="1" id="KW-1133">Transmembrane helix</keyword>
<keyword evidence="1" id="KW-0812">Transmembrane</keyword>